<dbReference type="AlphaFoldDB" id="A0AAU8JZA6"/>
<evidence type="ECO:0000313" key="1">
    <source>
        <dbReference type="EMBL" id="XCM80571.1"/>
    </source>
</evidence>
<dbReference type="InterPro" id="IPR014487">
    <property type="entry name" value="DUF3151"/>
</dbReference>
<proteinExistence type="predicted"/>
<gene>
    <name evidence="1" type="ORF">ABWK59_17410</name>
</gene>
<accession>A0AAU8JZA6</accession>
<sequence>MAIHKNLLDGPEPTLLPEDEQPYRMMAEQSASPTQVAADFPTFCLAWAMLSDDAFTAGRYVESYAYARTGYHRGLDALRRSGWRGHGPIPWEHRGNRGFLRCLAALARAAGAINETEEAERCWEFLKDSSAEAYTELKQ</sequence>
<organism evidence="1">
    <name type="scientific">Kitasatospora camelliae</name>
    <dbReference type="NCBI Taxonomy" id="3156397"/>
    <lineage>
        <taxon>Bacteria</taxon>
        <taxon>Bacillati</taxon>
        <taxon>Actinomycetota</taxon>
        <taxon>Actinomycetes</taxon>
        <taxon>Kitasatosporales</taxon>
        <taxon>Streptomycetaceae</taxon>
        <taxon>Kitasatospora</taxon>
    </lineage>
</organism>
<dbReference type="Pfam" id="PF11349">
    <property type="entry name" value="DUF3151"/>
    <property type="match status" value="1"/>
</dbReference>
<dbReference type="RefSeq" id="WP_354641508.1">
    <property type="nucleotide sequence ID" value="NZ_CP159872.1"/>
</dbReference>
<name>A0AAU8JZA6_9ACTN</name>
<dbReference type="EMBL" id="CP159872">
    <property type="protein sequence ID" value="XCM80571.1"/>
    <property type="molecule type" value="Genomic_DNA"/>
</dbReference>
<protein>
    <submittedName>
        <fullName evidence="1">DUF3151 domain-containing protein</fullName>
    </submittedName>
</protein>
<reference evidence="1" key="1">
    <citation type="submission" date="2024-06" db="EMBL/GenBank/DDBJ databases">
        <title>The genome sequences of Kitasatospora sp. strain HUAS MG31.</title>
        <authorList>
            <person name="Mo P."/>
        </authorList>
    </citation>
    <scope>NUCLEOTIDE SEQUENCE</scope>
    <source>
        <strain evidence="1">HUAS MG31</strain>
    </source>
</reference>
<dbReference type="KEGG" id="kcm:ABWK59_17410"/>
<dbReference type="PIRSF" id="PIRSF017349">
    <property type="entry name" value="UCP017349"/>
    <property type="match status" value="1"/>
</dbReference>